<evidence type="ECO:0000256" key="1">
    <source>
        <dbReference type="PROSITE-ProRule" id="PRU00339"/>
    </source>
</evidence>
<name>A0A5J4WL80_9EUKA</name>
<dbReference type="OrthoDB" id="421121at2759"/>
<evidence type="ECO:0000256" key="2">
    <source>
        <dbReference type="SAM" id="MobiDB-lite"/>
    </source>
</evidence>
<evidence type="ECO:0000313" key="4">
    <source>
        <dbReference type="Proteomes" id="UP000324800"/>
    </source>
</evidence>
<feature type="repeat" description="TPR" evidence="1">
    <location>
        <begin position="441"/>
        <end position="474"/>
    </location>
</feature>
<dbReference type="GO" id="GO:0034464">
    <property type="term" value="C:BBSome"/>
    <property type="evidence" value="ECO:0007669"/>
    <property type="project" value="InterPro"/>
</dbReference>
<dbReference type="InterPro" id="IPR019734">
    <property type="entry name" value="TPR_rpt"/>
</dbReference>
<keyword evidence="3" id="KW-0282">Flagellum</keyword>
<keyword evidence="3" id="KW-0966">Cell projection</keyword>
<keyword evidence="1" id="KW-0802">TPR repeat</keyword>
<dbReference type="EMBL" id="SNRW01001614">
    <property type="protein sequence ID" value="KAA6395694.1"/>
    <property type="molecule type" value="Genomic_DNA"/>
</dbReference>
<dbReference type="CDD" id="cd21341">
    <property type="entry name" value="TTC8_N"/>
    <property type="match status" value="1"/>
</dbReference>
<protein>
    <submittedName>
        <fullName evidence="3">Putative TRP protein for flagellar function</fullName>
    </submittedName>
</protein>
<dbReference type="SMART" id="SM00028">
    <property type="entry name" value="TPR"/>
    <property type="match status" value="7"/>
</dbReference>
<dbReference type="PROSITE" id="PS50005">
    <property type="entry name" value="TPR"/>
    <property type="match status" value="2"/>
</dbReference>
<sequence>MDPLWRALAYLNARKYDACVAICVELLTKNPLDQAAWFLKVRAMVAKAYIDDAEMEEEAVGDLLLDSNQTADNPKPGTSLSKPKTARPGTNSMSGMRPMSSAGRPITGFQRPGTSTIRPQTGQNSVSSLQRVLTASRGSTARPATAAGRLLRLGTASIAGMAPGANIEVSKLDLQKYSQRPALARILCDYLLYVENNPRLALQLASFVVEQDEARDDWWWNERMGKIFYQMGLLRDAETRFKKALVKQEMILPYLELGKVYIRLDDPKQALETYQTGLDACKGNTHLLSAMARVHDQMNNTDEAQKLYHTVLGLDASHVESIACLAAYFFYANLPELALRFYRRLLHLGTSGASIIEEDGYAAAEAASDLVHGQSNNQNMGKKKKPPAKFQSSTSPTRALSSSAEVWNNIALCCMETGQIDTVLGHFQRALHFSQDEQQTSDIWHNIGLFYIHTGDLTLAYQSFRIAAATNPDNAEALNGLGVLDMRRGNNDSAAAFLASARDKAPFLYEPFFNGALLARRMGDIEEASKLLRKAKELSGESTEITEMQTSIEKELMCI</sequence>
<gene>
    <name evidence="3" type="ORF">EZS28_008781</name>
</gene>
<organism evidence="3 4">
    <name type="scientific">Streblomastix strix</name>
    <dbReference type="NCBI Taxonomy" id="222440"/>
    <lineage>
        <taxon>Eukaryota</taxon>
        <taxon>Metamonada</taxon>
        <taxon>Preaxostyla</taxon>
        <taxon>Oxymonadida</taxon>
        <taxon>Streblomastigidae</taxon>
        <taxon>Streblomastix</taxon>
    </lineage>
</organism>
<proteinExistence type="predicted"/>
<feature type="region of interest" description="Disordered" evidence="2">
    <location>
        <begin position="373"/>
        <end position="397"/>
    </location>
</feature>
<feature type="compositionally biased region" description="Polar residues" evidence="2">
    <location>
        <begin position="66"/>
        <end position="94"/>
    </location>
</feature>
<keyword evidence="3" id="KW-0969">Cilium</keyword>
<dbReference type="GO" id="GO:0097730">
    <property type="term" value="C:non-motile cilium"/>
    <property type="evidence" value="ECO:0007669"/>
    <property type="project" value="TreeGrafter"/>
</dbReference>
<dbReference type="InterPro" id="IPR028796">
    <property type="entry name" value="BBS8"/>
</dbReference>
<dbReference type="Pfam" id="PF13176">
    <property type="entry name" value="TPR_7"/>
    <property type="match status" value="1"/>
</dbReference>
<feature type="repeat" description="TPR" evidence="1">
    <location>
        <begin position="251"/>
        <end position="284"/>
    </location>
</feature>
<dbReference type="PANTHER" id="PTHR44177">
    <property type="entry name" value="TETRATRICOPEPTIDE REPEAT PROTEIN 8"/>
    <property type="match status" value="1"/>
</dbReference>
<dbReference type="SUPFAM" id="SSF48452">
    <property type="entry name" value="TPR-like"/>
    <property type="match status" value="2"/>
</dbReference>
<dbReference type="InterPro" id="IPR011990">
    <property type="entry name" value="TPR-like_helical_dom_sf"/>
</dbReference>
<dbReference type="GO" id="GO:1905515">
    <property type="term" value="P:non-motile cilium assembly"/>
    <property type="evidence" value="ECO:0007669"/>
    <property type="project" value="InterPro"/>
</dbReference>
<dbReference type="PANTHER" id="PTHR44177:SF1">
    <property type="entry name" value="TETRATRICOPEPTIDE REPEAT PROTEIN 8"/>
    <property type="match status" value="1"/>
</dbReference>
<dbReference type="Pfam" id="PF14559">
    <property type="entry name" value="TPR_19"/>
    <property type="match status" value="1"/>
</dbReference>
<dbReference type="Gene3D" id="1.25.40.10">
    <property type="entry name" value="Tetratricopeptide repeat domain"/>
    <property type="match status" value="2"/>
</dbReference>
<comment type="caution">
    <text evidence="3">The sequence shown here is derived from an EMBL/GenBank/DDBJ whole genome shotgun (WGS) entry which is preliminary data.</text>
</comment>
<accession>A0A5J4WL80</accession>
<evidence type="ECO:0000313" key="3">
    <source>
        <dbReference type="EMBL" id="KAA6395694.1"/>
    </source>
</evidence>
<dbReference type="Proteomes" id="UP000324800">
    <property type="component" value="Unassembled WGS sequence"/>
</dbReference>
<reference evidence="3 4" key="1">
    <citation type="submission" date="2019-03" db="EMBL/GenBank/DDBJ databases">
        <title>Single cell metagenomics reveals metabolic interactions within the superorganism composed of flagellate Streblomastix strix and complex community of Bacteroidetes bacteria on its surface.</title>
        <authorList>
            <person name="Treitli S.C."/>
            <person name="Kolisko M."/>
            <person name="Husnik F."/>
            <person name="Keeling P."/>
            <person name="Hampl V."/>
        </authorList>
    </citation>
    <scope>NUCLEOTIDE SEQUENCE [LARGE SCALE GENOMIC DNA]</scope>
    <source>
        <strain evidence="3">ST1C</strain>
    </source>
</reference>
<feature type="region of interest" description="Disordered" evidence="2">
    <location>
        <begin position="66"/>
        <end position="140"/>
    </location>
</feature>
<dbReference type="GO" id="GO:0036064">
    <property type="term" value="C:ciliary basal body"/>
    <property type="evidence" value="ECO:0007669"/>
    <property type="project" value="TreeGrafter"/>
</dbReference>
<dbReference type="AlphaFoldDB" id="A0A5J4WL80"/>
<feature type="compositionally biased region" description="Polar residues" evidence="2">
    <location>
        <begin position="112"/>
        <end position="139"/>
    </location>
</feature>